<dbReference type="AlphaFoldDB" id="A0A9P7FU39"/>
<feature type="compositionally biased region" description="Low complexity" evidence="1">
    <location>
        <begin position="63"/>
        <end position="76"/>
    </location>
</feature>
<feature type="compositionally biased region" description="Acidic residues" evidence="1">
    <location>
        <begin position="9"/>
        <end position="27"/>
    </location>
</feature>
<name>A0A9P7FU39_9AGAR</name>
<proteinExistence type="predicted"/>
<protein>
    <submittedName>
        <fullName evidence="2">Uncharacterized protein</fullName>
    </submittedName>
</protein>
<gene>
    <name evidence="2" type="ORF">H0H81_011346</name>
</gene>
<evidence type="ECO:0000313" key="3">
    <source>
        <dbReference type="Proteomes" id="UP000717328"/>
    </source>
</evidence>
<feature type="region of interest" description="Disordered" evidence="1">
    <location>
        <begin position="62"/>
        <end position="90"/>
    </location>
</feature>
<organism evidence="2 3">
    <name type="scientific">Sphagnurus paluster</name>
    <dbReference type="NCBI Taxonomy" id="117069"/>
    <lineage>
        <taxon>Eukaryota</taxon>
        <taxon>Fungi</taxon>
        <taxon>Dikarya</taxon>
        <taxon>Basidiomycota</taxon>
        <taxon>Agaricomycotina</taxon>
        <taxon>Agaricomycetes</taxon>
        <taxon>Agaricomycetidae</taxon>
        <taxon>Agaricales</taxon>
        <taxon>Tricholomatineae</taxon>
        <taxon>Lyophyllaceae</taxon>
        <taxon>Sphagnurus</taxon>
    </lineage>
</organism>
<evidence type="ECO:0000313" key="2">
    <source>
        <dbReference type="EMBL" id="KAG5638627.1"/>
    </source>
</evidence>
<evidence type="ECO:0000256" key="1">
    <source>
        <dbReference type="SAM" id="MobiDB-lite"/>
    </source>
</evidence>
<comment type="caution">
    <text evidence="2">The sequence shown here is derived from an EMBL/GenBank/DDBJ whole genome shotgun (WGS) entry which is preliminary data.</text>
</comment>
<feature type="region of interest" description="Disordered" evidence="1">
    <location>
        <begin position="1"/>
        <end position="38"/>
    </location>
</feature>
<accession>A0A9P7FU39</accession>
<dbReference type="Proteomes" id="UP000717328">
    <property type="component" value="Unassembled WGS sequence"/>
</dbReference>
<dbReference type="EMBL" id="JABCKI010005752">
    <property type="protein sequence ID" value="KAG5638627.1"/>
    <property type="molecule type" value="Genomic_DNA"/>
</dbReference>
<reference evidence="2" key="2">
    <citation type="submission" date="2021-10" db="EMBL/GenBank/DDBJ databases">
        <title>Phylogenomics reveals ancestral predisposition of the termite-cultivated fungus Termitomyces towards a domesticated lifestyle.</title>
        <authorList>
            <person name="Auxier B."/>
            <person name="Grum-Grzhimaylo A."/>
            <person name="Cardenas M.E."/>
            <person name="Lodge J.D."/>
            <person name="Laessoe T."/>
            <person name="Pedersen O."/>
            <person name="Smith M.E."/>
            <person name="Kuyper T.W."/>
            <person name="Franco-Molano E.A."/>
            <person name="Baroni T.J."/>
            <person name="Aanen D.K."/>
        </authorList>
    </citation>
    <scope>NUCLEOTIDE SEQUENCE</scope>
    <source>
        <strain evidence="2">D49</strain>
    </source>
</reference>
<keyword evidence="3" id="KW-1185">Reference proteome</keyword>
<reference evidence="2" key="1">
    <citation type="submission" date="2021-02" db="EMBL/GenBank/DDBJ databases">
        <authorList>
            <person name="Nieuwenhuis M."/>
            <person name="Van De Peppel L.J.J."/>
        </authorList>
    </citation>
    <scope>NUCLEOTIDE SEQUENCE</scope>
    <source>
        <strain evidence="2">D49</strain>
    </source>
</reference>
<sequence length="124" mass="13807">MDYSSSQESEMDIIMEDIDSEDSENESGSEVNDPSGDRLKEAVAGIEEMTLSFLSQLASLGRDQASSSDDAMSDSSLPDESDKPKKRKVKSKIELMIADRSKQNEDGYFCDIVRIHTLYVLKSK</sequence>